<keyword evidence="4" id="KW-1185">Reference proteome</keyword>
<reference evidence="3 4" key="1">
    <citation type="submission" date="2018-03" db="EMBL/GenBank/DDBJ databases">
        <authorList>
            <person name="Guldener U."/>
        </authorList>
    </citation>
    <scope>NUCLEOTIDE SEQUENCE [LARGE SCALE GENOMIC DNA]</scope>
    <source>
        <strain evidence="3 4">NBRC100155</strain>
    </source>
</reference>
<dbReference type="Gene3D" id="2.130.10.10">
    <property type="entry name" value="YVTN repeat-like/Quinoprotein amine dehydrogenase"/>
    <property type="match status" value="2"/>
</dbReference>
<dbReference type="InterPro" id="IPR049916">
    <property type="entry name" value="WDR72-like"/>
</dbReference>
<proteinExistence type="predicted"/>
<feature type="compositionally biased region" description="Low complexity" evidence="2">
    <location>
        <begin position="218"/>
        <end position="249"/>
    </location>
</feature>
<dbReference type="Proteomes" id="UP000324022">
    <property type="component" value="Unassembled WGS sequence"/>
</dbReference>
<name>A0A5C3DRX0_9BASI</name>
<dbReference type="GO" id="GO:0005737">
    <property type="term" value="C:cytoplasm"/>
    <property type="evidence" value="ECO:0007669"/>
    <property type="project" value="TreeGrafter"/>
</dbReference>
<feature type="region of interest" description="Disordered" evidence="2">
    <location>
        <begin position="962"/>
        <end position="986"/>
    </location>
</feature>
<evidence type="ECO:0000256" key="2">
    <source>
        <dbReference type="SAM" id="MobiDB-lite"/>
    </source>
</evidence>
<accession>A0A5C3DRX0</accession>
<dbReference type="PROSITE" id="PS50082">
    <property type="entry name" value="WD_REPEATS_2"/>
    <property type="match status" value="1"/>
</dbReference>
<feature type="compositionally biased region" description="Polar residues" evidence="2">
    <location>
        <begin position="425"/>
        <end position="441"/>
    </location>
</feature>
<protein>
    <submittedName>
        <fullName evidence="3">Uncharacterized protein</fullName>
    </submittedName>
</protein>
<feature type="compositionally biased region" description="Basic and acidic residues" evidence="2">
    <location>
        <begin position="966"/>
        <end position="979"/>
    </location>
</feature>
<dbReference type="EMBL" id="OOIN01000002">
    <property type="protein sequence ID" value="SPO21068.1"/>
    <property type="molecule type" value="Genomic_DNA"/>
</dbReference>
<dbReference type="SUPFAM" id="SSF50969">
    <property type="entry name" value="YVTN repeat-like/Quinoprotein amine dehydrogenase"/>
    <property type="match status" value="1"/>
</dbReference>
<feature type="compositionally biased region" description="Low complexity" evidence="2">
    <location>
        <begin position="372"/>
        <end position="384"/>
    </location>
</feature>
<keyword evidence="1" id="KW-0853">WD repeat</keyword>
<gene>
    <name evidence="3" type="ORF">UTRI_00545</name>
</gene>
<sequence>MTTATPLSLPFVLQQNEHASSSQSHRRRWKPDRPNYRVLLTTAHHSASSDVPSASAPRLQNVNNSLTSQIDPNQLEADLQEWGLPSADASASPSAGSRLAAPTSAISWDENSAQSSCSYLQGQRSASSGIAASLNQWDPSISFAPFASDGLQPMALHSEEGGDQRISRQPIKYDPGLGRVIAVGRGDGTVSVYRAYGRVEDYESLPSTYQQAGEADDSLPASASASANLSQASVPASRRSSVVSNPSRLRSPDLETPSIRLPSSAMSKSTSSSGREPSPLLSTFSQVDRSPLAARSTISAASASSTVAANVQLDEGLPASSLQSNVTATGHTAGRTFAEQAESRLELQIAAAERNDHQHGVVGGVIERLGLSSHSSPSPHQQSSSHHHSRHPYHRARSSESRHSPVTPPRMTPSAEVNAPPMTPPQAQVPESTSIKPSTSDAWLHDSSRGKFSQVMTFYTRDRSPVVALRLVPLPSRNDDIQDVTTHFAQHGLDNAALLVVQEAGNVSLWSILEGTMLWQTDVPTAQVTPISTESNEIISKDSSASLGVMHSLSRQLPAAIGTPLSRSPAGSARASPRPTLAGGDANLRRSMLRAALSTPDANTNSRLREAHGVKLDSSVQTLQTHDNYVAVLWDSHSSSVLMLDLGDGRVLLLEPIDDVQSTNVPTIRCVGGSQDRLELVWFNGSESKLQRHPLCVVTSGSTDSQAASDGLHSMEKIHGIMLDATAEGDSEVSGSWNLTGGNARGAKIHFSGDRIVILSPDKVSVLNATNGEVAFVHEATADHFKRLCASSRDSQHFLIETAAGLGKLDLITPRMIPLEQHGVEQTSSKASFTPVATVSPTRLRLGWNLPATGAVLDKLFLLQPISFASSGAGSTSATALMGSELALVDLKTSQIEDLVGGPRPISTVDMSAAGDARAPDISKQSSAKDRITALLPLSLERIAVARSGGLHILSLSSIAAGDAGDSARDPARAIDKPADSNASTDNSLGADHEICLLRSAVAPRSGHRLIIGGTLQGEVGFWTVSAGTGQNSTSTSAPQLEAGFSVSTTPVEALVVFGDDDNTIRLHGCVACICADSSVAVVLLEGFRQLYTVPGRGARLTSLAVRADELLLTYDDNKARVWDLRSQELRRSIATDQAQALVEDGKGWWTVKTIEPYSPLHSGTTGVLSQLAAARDDAAAALLVDFRRAVEAASRSVRGSSQPAANDATLSRTTTAASLQPPAALRAEQDVDRSSGPAPVSLGSPAARKAVNIIRPLLPTVFPIGLDANMDAKLAALLDLDEPAPPVQNGNQGRNSFVVGLHSAPDALMVGGSVTEDATDSDAKRAWKLSSRLTTMRLLIASALLRVLSIVSELRGLTEELQRFVEDEAQLSTLAGVGFRGVTLNELVPYWLDSNPELQNASRTIFKTALTRLDQGQLDELCSQWQGLLSSAKTATQAPRPRADSKAAVAATSTGIEEAQLRTRTLALLGSIAVERYTVLSPKVLKDIASTIHKAIVSDRGSEMRSAQESQMLAVAIELCRGGFSMWQHYFDATEVVRSLFALSTSTSGSNNSDGDLRSLARSATLQIAAENTPLFMTTLSLDILHARSAAHCAATMRLVAFMVRKRPSVLVANLPRLAEAVVKSLDPTHTTMREAVVNAATVMISELVSTYPSVSFFGGGQRLAVGTHEGAVIMYDLKTATRLYVLEGHRRRADAVSFSPDGKRLVTMSLEEGRVLVWKTSSGFSSFFSPGQMPRQGAADVKLTDGAYKAFLFNVGDQQRGMSRPGSVFDPTRMQMQVGAIGGDAQEEDFVGFDRIGFQWNSERSVRVQIGEAQLNISVN</sequence>
<feature type="region of interest" description="Disordered" evidence="2">
    <location>
        <begin position="561"/>
        <end position="585"/>
    </location>
</feature>
<feature type="region of interest" description="Disordered" evidence="2">
    <location>
        <begin position="207"/>
        <end position="288"/>
    </location>
</feature>
<feature type="compositionally biased region" description="Basic residues" evidence="2">
    <location>
        <begin position="385"/>
        <end position="396"/>
    </location>
</feature>
<feature type="region of interest" description="Disordered" evidence="2">
    <location>
        <begin position="1196"/>
        <end position="1243"/>
    </location>
</feature>
<dbReference type="SMART" id="SM00320">
    <property type="entry name" value="WD40"/>
    <property type="match status" value="3"/>
</dbReference>
<dbReference type="OrthoDB" id="338622at2759"/>
<dbReference type="InterPro" id="IPR015943">
    <property type="entry name" value="WD40/YVTN_repeat-like_dom_sf"/>
</dbReference>
<dbReference type="PANTHER" id="PTHR44099:SF4">
    <property type="entry name" value="RABCONNECTIN-3B, ISOFORM A"/>
    <property type="match status" value="1"/>
</dbReference>
<evidence type="ECO:0000313" key="3">
    <source>
        <dbReference type="EMBL" id="SPO21068.1"/>
    </source>
</evidence>
<dbReference type="InterPro" id="IPR011044">
    <property type="entry name" value="Quino_amine_DH_bsu"/>
</dbReference>
<feature type="compositionally biased region" description="Low complexity" evidence="2">
    <location>
        <begin position="1209"/>
        <end position="1220"/>
    </location>
</feature>
<dbReference type="PANTHER" id="PTHR44099">
    <property type="entry name" value="RABCONNECTIN-3B, ISOFORM A"/>
    <property type="match status" value="1"/>
</dbReference>
<organism evidence="3 4">
    <name type="scientific">Ustilago trichophora</name>
    <dbReference type="NCBI Taxonomy" id="86804"/>
    <lineage>
        <taxon>Eukaryota</taxon>
        <taxon>Fungi</taxon>
        <taxon>Dikarya</taxon>
        <taxon>Basidiomycota</taxon>
        <taxon>Ustilaginomycotina</taxon>
        <taxon>Ustilaginomycetes</taxon>
        <taxon>Ustilaginales</taxon>
        <taxon>Ustilaginaceae</taxon>
        <taxon>Ustilago</taxon>
    </lineage>
</organism>
<evidence type="ECO:0000313" key="4">
    <source>
        <dbReference type="Proteomes" id="UP000324022"/>
    </source>
</evidence>
<feature type="repeat" description="WD" evidence="1">
    <location>
        <begin position="1688"/>
        <end position="1725"/>
    </location>
</feature>
<feature type="compositionally biased region" description="Low complexity" evidence="2">
    <location>
        <begin position="263"/>
        <end position="273"/>
    </location>
</feature>
<evidence type="ECO:0000256" key="1">
    <source>
        <dbReference type="PROSITE-ProRule" id="PRU00221"/>
    </source>
</evidence>
<feature type="region of interest" description="Disordered" evidence="2">
    <location>
        <begin position="370"/>
        <end position="446"/>
    </location>
</feature>
<dbReference type="InterPro" id="IPR011047">
    <property type="entry name" value="Quinoprotein_ADH-like_sf"/>
</dbReference>
<dbReference type="SUPFAM" id="SSF50998">
    <property type="entry name" value="Quinoprotein alcohol dehydrogenase-like"/>
    <property type="match status" value="1"/>
</dbReference>
<feature type="compositionally biased region" description="Low complexity" evidence="2">
    <location>
        <begin position="566"/>
        <end position="579"/>
    </location>
</feature>
<dbReference type="InterPro" id="IPR001680">
    <property type="entry name" value="WD40_rpt"/>
</dbReference>